<feature type="region of interest" description="Disordered" evidence="5">
    <location>
        <begin position="148"/>
        <end position="237"/>
    </location>
</feature>
<evidence type="ECO:0000256" key="1">
    <source>
        <dbReference type="ARBA" id="ARBA00004496"/>
    </source>
</evidence>
<dbReference type="STRING" id="33097.A0A150GLF7"/>
<feature type="compositionally biased region" description="Low complexity" evidence="5">
    <location>
        <begin position="175"/>
        <end position="187"/>
    </location>
</feature>
<evidence type="ECO:0000256" key="5">
    <source>
        <dbReference type="SAM" id="MobiDB-lite"/>
    </source>
</evidence>
<accession>A0A150GLF7</accession>
<protein>
    <recommendedName>
        <fullName evidence="10">NFACT RNA-binding domain-containing protein</fullName>
    </recommendedName>
</protein>
<feature type="compositionally biased region" description="Low complexity" evidence="5">
    <location>
        <begin position="204"/>
        <end position="213"/>
    </location>
</feature>
<feature type="region of interest" description="Disordered" evidence="5">
    <location>
        <begin position="360"/>
        <end position="384"/>
    </location>
</feature>
<dbReference type="GO" id="GO:0072344">
    <property type="term" value="P:rescue of stalled ribosome"/>
    <property type="evidence" value="ECO:0007669"/>
    <property type="project" value="TreeGrafter"/>
</dbReference>
<evidence type="ECO:0008006" key="10">
    <source>
        <dbReference type="Google" id="ProtNLM"/>
    </source>
</evidence>
<reference evidence="9" key="1">
    <citation type="journal article" date="2016" name="Nat. Commun.">
        <title>The Gonium pectorale genome demonstrates co-option of cell cycle regulation during the evolution of multicellularity.</title>
        <authorList>
            <person name="Hanschen E.R."/>
            <person name="Marriage T.N."/>
            <person name="Ferris P.J."/>
            <person name="Hamaji T."/>
            <person name="Toyoda A."/>
            <person name="Fujiyama A."/>
            <person name="Neme R."/>
            <person name="Noguchi H."/>
            <person name="Minakuchi Y."/>
            <person name="Suzuki M."/>
            <person name="Kawai-Toyooka H."/>
            <person name="Smith D.R."/>
            <person name="Sparks H."/>
            <person name="Anderson J."/>
            <person name="Bakaric R."/>
            <person name="Luria V."/>
            <person name="Karger A."/>
            <person name="Kirschner M.W."/>
            <person name="Durand P.M."/>
            <person name="Michod R.E."/>
            <person name="Nozaki H."/>
            <person name="Olson B.J."/>
        </authorList>
    </citation>
    <scope>NUCLEOTIDE SEQUENCE [LARGE SCALE GENOMIC DNA]</scope>
    <source>
        <strain evidence="9">NIES-2863</strain>
    </source>
</reference>
<dbReference type="OrthoDB" id="207084at2759"/>
<dbReference type="AlphaFoldDB" id="A0A150GLF7"/>
<evidence type="ECO:0000256" key="4">
    <source>
        <dbReference type="ARBA" id="ARBA00023054"/>
    </source>
</evidence>
<comment type="similarity">
    <text evidence="2">Belongs to the NEMF family.</text>
</comment>
<dbReference type="GO" id="GO:0005737">
    <property type="term" value="C:cytoplasm"/>
    <property type="evidence" value="ECO:0007669"/>
    <property type="project" value="UniProtKB-SubCell"/>
</dbReference>
<feature type="compositionally biased region" description="Acidic residues" evidence="5">
    <location>
        <begin position="216"/>
        <end position="234"/>
    </location>
</feature>
<organism evidence="8 9">
    <name type="scientific">Gonium pectorale</name>
    <name type="common">Green alga</name>
    <dbReference type="NCBI Taxonomy" id="33097"/>
    <lineage>
        <taxon>Eukaryota</taxon>
        <taxon>Viridiplantae</taxon>
        <taxon>Chlorophyta</taxon>
        <taxon>core chlorophytes</taxon>
        <taxon>Chlorophyceae</taxon>
        <taxon>CS clade</taxon>
        <taxon>Chlamydomonadales</taxon>
        <taxon>Volvocaceae</taxon>
        <taxon>Gonium</taxon>
    </lineage>
</organism>
<proteinExistence type="inferred from homology"/>
<comment type="caution">
    <text evidence="8">The sequence shown here is derived from an EMBL/GenBank/DDBJ whole genome shotgun (WGS) entry which is preliminary data.</text>
</comment>
<dbReference type="GO" id="GO:0043023">
    <property type="term" value="F:ribosomal large subunit binding"/>
    <property type="evidence" value="ECO:0007669"/>
    <property type="project" value="TreeGrafter"/>
</dbReference>
<feature type="domain" description="NFACT RNA-binding" evidence="6">
    <location>
        <begin position="5"/>
        <end position="116"/>
    </location>
</feature>
<gene>
    <name evidence="8" type="ORF">GPECTOR_15g315</name>
</gene>
<feature type="compositionally biased region" description="Gly residues" evidence="5">
    <location>
        <begin position="188"/>
        <end position="203"/>
    </location>
</feature>
<evidence type="ECO:0000256" key="2">
    <source>
        <dbReference type="ARBA" id="ARBA00008318"/>
    </source>
</evidence>
<dbReference type="InterPro" id="IPR051608">
    <property type="entry name" value="RQC_Subunit_NEMF"/>
</dbReference>
<name>A0A150GLF7_GONPE</name>
<evidence type="ECO:0000259" key="7">
    <source>
        <dbReference type="Pfam" id="PF11923"/>
    </source>
</evidence>
<comment type="subcellular location">
    <subcellularLocation>
        <location evidence="1">Cytoplasm</location>
    </subcellularLocation>
</comment>
<dbReference type="EMBL" id="LSYV01000016">
    <property type="protein sequence ID" value="KXZ50631.1"/>
    <property type="molecule type" value="Genomic_DNA"/>
</dbReference>
<feature type="domain" description="NFACT protein C-terminal" evidence="7">
    <location>
        <begin position="260"/>
        <end position="350"/>
    </location>
</feature>
<keyword evidence="9" id="KW-1185">Reference proteome</keyword>
<evidence type="ECO:0000256" key="3">
    <source>
        <dbReference type="ARBA" id="ARBA00022490"/>
    </source>
</evidence>
<dbReference type="PANTHER" id="PTHR15239:SF6">
    <property type="entry name" value="RIBOSOME QUALITY CONTROL COMPLEX SUBUNIT NEMF"/>
    <property type="match status" value="1"/>
</dbReference>
<evidence type="ECO:0000259" key="6">
    <source>
        <dbReference type="Pfam" id="PF05670"/>
    </source>
</evidence>
<dbReference type="InterPro" id="IPR021846">
    <property type="entry name" value="NFACT-C"/>
</dbReference>
<keyword evidence="3" id="KW-0963">Cytoplasm</keyword>
<dbReference type="InterPro" id="IPR008532">
    <property type="entry name" value="NFACT_RNA-bd"/>
</dbReference>
<dbReference type="Pfam" id="PF11923">
    <property type="entry name" value="NFACT-C"/>
    <property type="match status" value="1"/>
</dbReference>
<dbReference type="GO" id="GO:1990116">
    <property type="term" value="P:ribosome-associated ubiquitin-dependent protein catabolic process"/>
    <property type="evidence" value="ECO:0007669"/>
    <property type="project" value="TreeGrafter"/>
</dbReference>
<evidence type="ECO:0000313" key="8">
    <source>
        <dbReference type="EMBL" id="KXZ50631.1"/>
    </source>
</evidence>
<dbReference type="Proteomes" id="UP000075714">
    <property type="component" value="Unassembled WGS sequence"/>
</dbReference>
<dbReference type="GO" id="GO:0000049">
    <property type="term" value="F:tRNA binding"/>
    <property type="evidence" value="ECO:0007669"/>
    <property type="project" value="TreeGrafter"/>
</dbReference>
<evidence type="ECO:0000313" key="9">
    <source>
        <dbReference type="Proteomes" id="UP000075714"/>
    </source>
</evidence>
<dbReference type="PANTHER" id="PTHR15239">
    <property type="entry name" value="NUCLEAR EXPORT MEDIATOR FACTOR NEMF"/>
    <property type="match status" value="1"/>
</dbReference>
<sequence>MWFEKFHWFISSENLLVVSGRDAQQNELLVKRYFRKGDVYVHAELHGASSTIVKNPQPEQPVPPLTLQQAGAACVCRSRAWDSKIVTSAWWVHHHQVSKTAPTGEYLTTGSFMIRGKKNFLPPQPLVMGFGFLFKYVMRAIERATGKQFAREEQQEEGTGSSESGGEEAAEAEARAGAGAEDTAAPAGEGGAATSGGGGGDGDAGAAAASSKADGGEGDEEEEDDGPAADEGATEAEKAEIAALLAAENAEAPLADEDAARLSLLDSLTGVPRPEDLLLYAVPVCGPYSALMSYKYKVKVTPGTVKKGRAARQAMELLTRGPELPAREREVLRSVPEMEAINSLVGPLVKLAMPGLQKLKAEDKRSKKEKAKARVAAAGGGGGA</sequence>
<keyword evidence="4" id="KW-0175">Coiled coil</keyword>
<dbReference type="Pfam" id="PF05670">
    <property type="entry name" value="NFACT-R_1"/>
    <property type="match status" value="1"/>
</dbReference>
<dbReference type="GO" id="GO:1990112">
    <property type="term" value="C:RQC complex"/>
    <property type="evidence" value="ECO:0007669"/>
    <property type="project" value="TreeGrafter"/>
</dbReference>